<dbReference type="PATRIC" id="fig|886882.15.peg.5776"/>
<dbReference type="RefSeq" id="WP_013385975.1">
    <property type="nucleotide sequence ID" value="NC_014628.2"/>
</dbReference>
<evidence type="ECO:0000313" key="2">
    <source>
        <dbReference type="Proteomes" id="UP000006868"/>
    </source>
</evidence>
<evidence type="ECO:0000313" key="1">
    <source>
        <dbReference type="EMBL" id="ADO59561.1"/>
    </source>
</evidence>
<name>E3EKZ9_PAEPS</name>
<dbReference type="HOGENOM" id="CLU_1169764_0_0_9"/>
<dbReference type="AlphaFoldDB" id="E3EKZ9"/>
<dbReference type="KEGG" id="ppm:PPSC2_27300"/>
<keyword evidence="1" id="KW-0614">Plasmid</keyword>
<dbReference type="Proteomes" id="UP000006868">
    <property type="component" value="Plasmid pSC2"/>
</dbReference>
<accession>E3EKZ9</accession>
<protein>
    <submittedName>
        <fullName evidence="1">Uncharacterized protein</fullName>
    </submittedName>
</protein>
<gene>
    <name evidence="1" type="ORF">PPSC2_27300</name>
</gene>
<proteinExistence type="predicted"/>
<organism evidence="1 2">
    <name type="scientific">Paenibacillus polymyxa (strain SC2)</name>
    <name type="common">Bacillus polymyxa</name>
    <dbReference type="NCBI Taxonomy" id="886882"/>
    <lineage>
        <taxon>Bacteria</taxon>
        <taxon>Bacillati</taxon>
        <taxon>Bacillota</taxon>
        <taxon>Bacilli</taxon>
        <taxon>Bacillales</taxon>
        <taxon>Paenibacillaceae</taxon>
        <taxon>Paenibacillus</taxon>
    </lineage>
</organism>
<dbReference type="EMBL" id="CP002214">
    <property type="protein sequence ID" value="ADO59561.1"/>
    <property type="molecule type" value="Genomic_DNA"/>
</dbReference>
<geneLocation type="plasmid" evidence="1 2">
    <name>pSC2</name>
</geneLocation>
<reference evidence="1 2" key="1">
    <citation type="journal article" date="2011" name="J. Bacteriol.">
        <title>Complete genome sequence of Paenibacillus polymyxa SC2, a strain of plant growth-promoting Rhizobacterium with broad-spectrum antimicrobial activity.</title>
        <authorList>
            <person name="Ma M."/>
            <person name="Wang C."/>
            <person name="Ding Y."/>
            <person name="Li L."/>
            <person name="Shen D."/>
            <person name="Jiang X."/>
            <person name="Guan D."/>
            <person name="Cao F."/>
            <person name="Chen H."/>
            <person name="Feng R."/>
            <person name="Wang X."/>
            <person name="Ge Y."/>
            <person name="Yao L."/>
            <person name="Bing X."/>
            <person name="Yang X."/>
            <person name="Li J."/>
            <person name="Du B."/>
        </authorList>
    </citation>
    <scope>NUCLEOTIDE SEQUENCE [LARGE SCALE GENOMIC DNA]</scope>
    <source>
        <strain evidence="1 2">SC2</strain>
        <plasmid evidence="2">pSC2</plasmid>
    </source>
</reference>
<sequence length="237" mass="27444">MENLTHGKTLVLIALDSENSEHFTLMKVNKKIEIVDVLEVRLSQKESALEVVKWIEQEGQYRLISVCGEQYMTFVKCMEQFALTIPKDFFRALKSRFWNVQSEIVYRLKCPVHFNLEQLTFLYGLTYNTHPVKHVSDAFQLTTLMAAYAYDTETTRNIKQKGVEVVLRERLLKETIEQLSAKAFSLGYSLNFQPVIQEGKQAVELKAQKESEHFLTVGSDLHEALVELAMHLILKKR</sequence>